<dbReference type="EMBL" id="FOVH01000009">
    <property type="protein sequence ID" value="SFO73278.1"/>
    <property type="molecule type" value="Genomic_DNA"/>
</dbReference>
<dbReference type="AlphaFoldDB" id="A0A1I5JKE8"/>
<dbReference type="STRING" id="1993.SAMN04489713_10933"/>
<feature type="compositionally biased region" description="Basic and acidic residues" evidence="1">
    <location>
        <begin position="256"/>
        <end position="267"/>
    </location>
</feature>
<feature type="compositionally biased region" description="Basic and acidic residues" evidence="1">
    <location>
        <begin position="178"/>
        <end position="208"/>
    </location>
</feature>
<organism evidence="2 3">
    <name type="scientific">Actinomadura madurae</name>
    <dbReference type="NCBI Taxonomy" id="1993"/>
    <lineage>
        <taxon>Bacteria</taxon>
        <taxon>Bacillati</taxon>
        <taxon>Actinomycetota</taxon>
        <taxon>Actinomycetes</taxon>
        <taxon>Streptosporangiales</taxon>
        <taxon>Thermomonosporaceae</taxon>
        <taxon>Actinomadura</taxon>
    </lineage>
</organism>
<name>A0A1I5JKE8_9ACTN</name>
<feature type="region of interest" description="Disordered" evidence="1">
    <location>
        <begin position="1"/>
        <end position="23"/>
    </location>
</feature>
<reference evidence="2 3" key="1">
    <citation type="submission" date="2016-10" db="EMBL/GenBank/DDBJ databases">
        <authorList>
            <person name="de Groot N.N."/>
        </authorList>
    </citation>
    <scope>NUCLEOTIDE SEQUENCE [LARGE SCALE GENOMIC DNA]</scope>
    <source>
        <strain evidence="2 3">DSM 43067</strain>
    </source>
</reference>
<evidence type="ECO:0000313" key="3">
    <source>
        <dbReference type="Proteomes" id="UP000183413"/>
    </source>
</evidence>
<feature type="region of interest" description="Disordered" evidence="1">
    <location>
        <begin position="142"/>
        <end position="274"/>
    </location>
</feature>
<gene>
    <name evidence="2" type="ORF">SAMN04489713_10933</name>
</gene>
<sequence length="274" mass="29938">MVERDLDRSAGGDVDEDRAVDASTAQCEVVHAQHTGCLRRGFGQAADQSGQRRATHHPQQPFGQAGTRPATQRQRERPQRFPGPGAATAVADRQARDLLGEGLPGAGVVATPEPVNPQVDQHFLPADRGAGEPPFVVAVPAPRHRPALRASGLTRRRSSLDLHRGPTAGHPVHAHAGQMREQHSHQFLDRHTDDARDHDADYRPEPPNRDPPGQRLHGMCARASFHVSPTPSSAEPYRRSRDSSDSFGSRSSTPTECRRLSTIDSRRAGQHRFS</sequence>
<keyword evidence="3" id="KW-1185">Reference proteome</keyword>
<dbReference type="InParanoid" id="A0A1I5JKE8"/>
<proteinExistence type="predicted"/>
<accession>A0A1I5JKE8</accession>
<feature type="compositionally biased region" description="Basic and acidic residues" evidence="1">
    <location>
        <begin position="1"/>
        <end position="10"/>
    </location>
</feature>
<evidence type="ECO:0000256" key="1">
    <source>
        <dbReference type="SAM" id="MobiDB-lite"/>
    </source>
</evidence>
<evidence type="ECO:0000313" key="2">
    <source>
        <dbReference type="EMBL" id="SFO73278.1"/>
    </source>
</evidence>
<feature type="compositionally biased region" description="Polar residues" evidence="1">
    <location>
        <begin position="46"/>
        <end position="62"/>
    </location>
</feature>
<feature type="region of interest" description="Disordered" evidence="1">
    <location>
        <begin position="42"/>
        <end position="118"/>
    </location>
</feature>
<protein>
    <submittedName>
        <fullName evidence="2">Uncharacterized protein</fullName>
    </submittedName>
</protein>
<dbReference type="Proteomes" id="UP000183413">
    <property type="component" value="Unassembled WGS sequence"/>
</dbReference>